<feature type="transmembrane region" description="Helical" evidence="9">
    <location>
        <begin position="92"/>
        <end position="109"/>
    </location>
</feature>
<sequence>MLTRMACALSAFSKAFGALACAVLAVLVTAVVFQRFVMHDTPRWAEELPRLVLVWSAFIGGVTCSRERSHLMAGLLPFIVKSPRMLAVVDRINHALIVAGLAALGWAGWQLAQMTMEQMLPAIEVSAGVVYLALPVACALTAVVHVAQFFEPWPPAYADSFPLE</sequence>
<evidence type="ECO:0000256" key="9">
    <source>
        <dbReference type="RuleBase" id="RU369079"/>
    </source>
</evidence>
<comment type="subunit">
    <text evidence="9">The complex comprises the extracytoplasmic solute receptor protein and the two transmembrane proteins.</text>
</comment>
<keyword evidence="3" id="KW-1003">Cell membrane</keyword>
<keyword evidence="5 9" id="KW-0812">Transmembrane</keyword>
<gene>
    <name evidence="12" type="ORF">D5039_21315</name>
</gene>
<dbReference type="PANTHER" id="PTHR35011:SF11">
    <property type="entry name" value="TRAP TRANSPORTER SMALL PERMEASE PROTEIN"/>
    <property type="match status" value="1"/>
</dbReference>
<keyword evidence="2 9" id="KW-0813">Transport</keyword>
<keyword evidence="7 9" id="KW-0472">Membrane</keyword>
<dbReference type="InterPro" id="IPR007387">
    <property type="entry name" value="TRAP_DctQ"/>
</dbReference>
<evidence type="ECO:0000256" key="2">
    <source>
        <dbReference type="ARBA" id="ARBA00022448"/>
    </source>
</evidence>
<evidence type="ECO:0000256" key="4">
    <source>
        <dbReference type="ARBA" id="ARBA00022519"/>
    </source>
</evidence>
<dbReference type="InterPro" id="IPR055348">
    <property type="entry name" value="DctQ"/>
</dbReference>
<keyword evidence="10" id="KW-0732">Signal</keyword>
<evidence type="ECO:0000256" key="1">
    <source>
        <dbReference type="ARBA" id="ARBA00004429"/>
    </source>
</evidence>
<comment type="subcellular location">
    <subcellularLocation>
        <location evidence="1 9">Cell inner membrane</location>
        <topology evidence="1 9">Multi-pass membrane protein</topology>
    </subcellularLocation>
</comment>
<evidence type="ECO:0000256" key="7">
    <source>
        <dbReference type="ARBA" id="ARBA00023136"/>
    </source>
</evidence>
<feature type="chain" id="PRO_5045288335" description="TRAP transporter small permease protein" evidence="10">
    <location>
        <begin position="21"/>
        <end position="164"/>
    </location>
</feature>
<comment type="caution">
    <text evidence="12">The sequence shown here is derived from an EMBL/GenBank/DDBJ whole genome shotgun (WGS) entry which is preliminary data.</text>
</comment>
<evidence type="ECO:0000259" key="11">
    <source>
        <dbReference type="Pfam" id="PF04290"/>
    </source>
</evidence>
<keyword evidence="4 9" id="KW-0997">Cell inner membrane</keyword>
<evidence type="ECO:0000256" key="8">
    <source>
        <dbReference type="ARBA" id="ARBA00038436"/>
    </source>
</evidence>
<feature type="transmembrane region" description="Helical" evidence="9">
    <location>
        <begin position="129"/>
        <end position="150"/>
    </location>
</feature>
<organism evidence="12 13">
    <name type="scientific">Verminephrobacter aporrectodeae subsp. tuberculatae</name>
    <dbReference type="NCBI Taxonomy" id="1110392"/>
    <lineage>
        <taxon>Bacteria</taxon>
        <taxon>Pseudomonadati</taxon>
        <taxon>Pseudomonadota</taxon>
        <taxon>Betaproteobacteria</taxon>
        <taxon>Burkholderiales</taxon>
        <taxon>Comamonadaceae</taxon>
        <taxon>Verminephrobacter</taxon>
    </lineage>
</organism>
<evidence type="ECO:0000313" key="13">
    <source>
        <dbReference type="Proteomes" id="UP001208935"/>
    </source>
</evidence>
<name>A0ABT3KZ31_9BURK</name>
<evidence type="ECO:0000256" key="3">
    <source>
        <dbReference type="ARBA" id="ARBA00022475"/>
    </source>
</evidence>
<comment type="caution">
    <text evidence="9">Lacks conserved residue(s) required for the propagation of feature annotation.</text>
</comment>
<dbReference type="RefSeq" id="WP_265258748.1">
    <property type="nucleotide sequence ID" value="NZ_QZCV01000002.1"/>
</dbReference>
<evidence type="ECO:0000313" key="12">
    <source>
        <dbReference type="EMBL" id="MCW5323594.1"/>
    </source>
</evidence>
<reference evidence="13" key="1">
    <citation type="submission" date="2023-07" db="EMBL/GenBank/DDBJ databases">
        <title>Verminephrobacter genomes.</title>
        <authorList>
            <person name="Lund M.B."/>
        </authorList>
    </citation>
    <scope>NUCLEOTIDE SEQUENCE [LARGE SCALE GENOMIC DNA]</scope>
    <source>
        <strain evidence="13">AtM5-05</strain>
    </source>
</reference>
<keyword evidence="6 9" id="KW-1133">Transmembrane helix</keyword>
<evidence type="ECO:0000256" key="10">
    <source>
        <dbReference type="SAM" id="SignalP"/>
    </source>
</evidence>
<protein>
    <recommendedName>
        <fullName evidence="9">TRAP transporter small permease protein</fullName>
    </recommendedName>
</protein>
<dbReference type="Proteomes" id="UP001208935">
    <property type="component" value="Unassembled WGS sequence"/>
</dbReference>
<keyword evidence="13" id="KW-1185">Reference proteome</keyword>
<comment type="similarity">
    <text evidence="8 9">Belongs to the TRAP transporter small permease family.</text>
</comment>
<dbReference type="PANTHER" id="PTHR35011">
    <property type="entry name" value="2,3-DIKETO-L-GULONATE TRAP TRANSPORTER SMALL PERMEASE PROTEIN YIAM"/>
    <property type="match status" value="1"/>
</dbReference>
<proteinExistence type="inferred from homology"/>
<dbReference type="EMBL" id="QZCW01000006">
    <property type="protein sequence ID" value="MCW5323594.1"/>
    <property type="molecule type" value="Genomic_DNA"/>
</dbReference>
<feature type="domain" description="Tripartite ATP-independent periplasmic transporters DctQ component" evidence="11">
    <location>
        <begin position="24"/>
        <end position="153"/>
    </location>
</feature>
<comment type="function">
    <text evidence="9">Part of the tripartite ATP-independent periplasmic (TRAP) transport system.</text>
</comment>
<feature type="signal peptide" evidence="10">
    <location>
        <begin position="1"/>
        <end position="20"/>
    </location>
</feature>
<evidence type="ECO:0000256" key="6">
    <source>
        <dbReference type="ARBA" id="ARBA00022989"/>
    </source>
</evidence>
<accession>A0ABT3KZ31</accession>
<evidence type="ECO:0000256" key="5">
    <source>
        <dbReference type="ARBA" id="ARBA00022692"/>
    </source>
</evidence>
<dbReference type="Pfam" id="PF04290">
    <property type="entry name" value="DctQ"/>
    <property type="match status" value="1"/>
</dbReference>